<feature type="transmembrane region" description="Helical" evidence="9">
    <location>
        <begin position="370"/>
        <end position="399"/>
    </location>
</feature>
<keyword evidence="11" id="KW-1185">Reference proteome</keyword>
<feature type="transmembrane region" description="Helical" evidence="9">
    <location>
        <begin position="91"/>
        <end position="112"/>
    </location>
</feature>
<name>A0ABS6JW47_9BACI</name>
<organism evidence="10 11">
    <name type="scientific">Evansella alkalicola</name>
    <dbReference type="NCBI Taxonomy" id="745819"/>
    <lineage>
        <taxon>Bacteria</taxon>
        <taxon>Bacillati</taxon>
        <taxon>Bacillota</taxon>
        <taxon>Bacilli</taxon>
        <taxon>Bacillales</taxon>
        <taxon>Bacillaceae</taxon>
        <taxon>Evansella</taxon>
    </lineage>
</organism>
<gene>
    <name evidence="10" type="ORF">KS407_15410</name>
</gene>
<evidence type="ECO:0000256" key="2">
    <source>
        <dbReference type="ARBA" id="ARBA00022448"/>
    </source>
</evidence>
<feature type="transmembrane region" description="Helical" evidence="9">
    <location>
        <begin position="316"/>
        <end position="337"/>
    </location>
</feature>
<evidence type="ECO:0000256" key="9">
    <source>
        <dbReference type="SAM" id="Phobius"/>
    </source>
</evidence>
<feature type="transmembrane region" description="Helical" evidence="9">
    <location>
        <begin position="118"/>
        <end position="137"/>
    </location>
</feature>
<evidence type="ECO:0000256" key="5">
    <source>
        <dbReference type="ARBA" id="ARBA00022692"/>
    </source>
</evidence>
<dbReference type="PANTHER" id="PTHR30574">
    <property type="entry name" value="INNER MEMBRANE PROTEIN YEDE"/>
    <property type="match status" value="1"/>
</dbReference>
<evidence type="ECO:0000256" key="3">
    <source>
        <dbReference type="ARBA" id="ARBA00022475"/>
    </source>
</evidence>
<comment type="caution">
    <text evidence="10">The sequence shown here is derived from an EMBL/GenBank/DDBJ whole genome shotgun (WGS) entry which is preliminary data.</text>
</comment>
<keyword evidence="3" id="KW-1003">Cell membrane</keyword>
<feature type="transmembrane region" description="Helical" evidence="9">
    <location>
        <begin position="196"/>
        <end position="220"/>
    </location>
</feature>
<protein>
    <submittedName>
        <fullName evidence="10">YeeE/YedE family protein</fullName>
    </submittedName>
</protein>
<evidence type="ECO:0000313" key="11">
    <source>
        <dbReference type="Proteomes" id="UP000790580"/>
    </source>
</evidence>
<comment type="similarity">
    <text evidence="8">Belongs to the TsuA/YedE (TC 9.B.102) family.</text>
</comment>
<keyword evidence="2" id="KW-0813">Transport</keyword>
<keyword evidence="6 9" id="KW-1133">Transmembrane helix</keyword>
<dbReference type="RefSeq" id="WP_088073506.1">
    <property type="nucleotide sequence ID" value="NZ_JAHQCR010000062.1"/>
</dbReference>
<feature type="transmembrane region" description="Helical" evidence="9">
    <location>
        <begin position="50"/>
        <end position="70"/>
    </location>
</feature>
<dbReference type="PANTHER" id="PTHR30574:SF1">
    <property type="entry name" value="SULPHUR TRANSPORT DOMAIN-CONTAINING PROTEIN"/>
    <property type="match status" value="1"/>
</dbReference>
<accession>A0ABS6JW47</accession>
<evidence type="ECO:0000313" key="10">
    <source>
        <dbReference type="EMBL" id="MBU9722803.1"/>
    </source>
</evidence>
<sequence>MALTNLNQQTTNVQTETPLPPMQKSQFIIGIIAFIILGIVSYTIAGLQMFILLSFGLILGYTLFHARFGFTSAFRRFMAVGNGEALRAHMIMLAVAITLFAPILHFGIGFFGVDPSGYVSPVGTSVIVGSFLFGIGMQLGNGCASGALYQIGGGRTSAIIVLIGFIIGSVFGAWHFEFWTVTAPNLPPISLAESTGLGFMGAWLLQLAIFGGIILLTIYVSKKRRSPRMAALPTTQGWKRIIRGAWPLWAAAIVLAVFNALTLMVSGSPWGVTGAFALWGSKIAQFIGIDVLQWGYWSGARAVQLEQSVFHETTSVMNFGVITGAFMAAAAGGILSFKKKIPFKIILASLIGGLLMGYGARLAYGCNIGAYFGGIASFSVHGWVWMIFAMIGTYVALFIRPLFGLKNPKSTDNFC</sequence>
<keyword evidence="4" id="KW-0997">Cell inner membrane</keyword>
<evidence type="ECO:0000256" key="8">
    <source>
        <dbReference type="ARBA" id="ARBA00035655"/>
    </source>
</evidence>
<evidence type="ECO:0000256" key="1">
    <source>
        <dbReference type="ARBA" id="ARBA00004429"/>
    </source>
</evidence>
<feature type="transmembrane region" description="Helical" evidence="9">
    <location>
        <begin position="344"/>
        <end position="364"/>
    </location>
</feature>
<reference evidence="10 11" key="1">
    <citation type="submission" date="2021-06" db="EMBL/GenBank/DDBJ databases">
        <title>Bacillus sp. RD4P76, an endophyte from a halophyte.</title>
        <authorList>
            <person name="Sun J.-Q."/>
        </authorList>
    </citation>
    <scope>NUCLEOTIDE SEQUENCE [LARGE SCALE GENOMIC DNA]</scope>
    <source>
        <strain evidence="10 11">JCM 17098</strain>
    </source>
</reference>
<keyword evidence="7 9" id="KW-0472">Membrane</keyword>
<feature type="transmembrane region" description="Helical" evidence="9">
    <location>
        <begin position="27"/>
        <end position="44"/>
    </location>
</feature>
<evidence type="ECO:0000256" key="7">
    <source>
        <dbReference type="ARBA" id="ARBA00023136"/>
    </source>
</evidence>
<evidence type="ECO:0000256" key="6">
    <source>
        <dbReference type="ARBA" id="ARBA00022989"/>
    </source>
</evidence>
<feature type="transmembrane region" description="Helical" evidence="9">
    <location>
        <begin position="158"/>
        <end position="176"/>
    </location>
</feature>
<feature type="transmembrane region" description="Helical" evidence="9">
    <location>
        <begin position="241"/>
        <end position="261"/>
    </location>
</feature>
<evidence type="ECO:0000256" key="4">
    <source>
        <dbReference type="ARBA" id="ARBA00022519"/>
    </source>
</evidence>
<dbReference type="Proteomes" id="UP000790580">
    <property type="component" value="Unassembled WGS sequence"/>
</dbReference>
<proteinExistence type="inferred from homology"/>
<dbReference type="InterPro" id="IPR007272">
    <property type="entry name" value="Sulf_transp_TsuA/YedE"/>
</dbReference>
<comment type="subcellular location">
    <subcellularLocation>
        <location evidence="1">Cell inner membrane</location>
        <topology evidence="1">Multi-pass membrane protein</topology>
    </subcellularLocation>
</comment>
<dbReference type="Pfam" id="PF04143">
    <property type="entry name" value="Sulf_transp"/>
    <property type="match status" value="1"/>
</dbReference>
<dbReference type="EMBL" id="JAHQCR010000062">
    <property type="protein sequence ID" value="MBU9722803.1"/>
    <property type="molecule type" value="Genomic_DNA"/>
</dbReference>
<keyword evidence="5 9" id="KW-0812">Transmembrane</keyword>